<protein>
    <submittedName>
        <fullName evidence="1">Uncharacterized protein</fullName>
    </submittedName>
</protein>
<proteinExistence type="predicted"/>
<accession>A0ABN9Z6N1</accession>
<sequence>MDGTREAKKGGGRGRQAFFAKGSVHQDWHRDWQLFKPAAISPEPGPAGRPAGQSLGFLMDYWSLGRYLTCLLATSQPEEAKATVTPDSPSHPAFRKWVVVLILPHSPETGMAHLGGMRLKTRPFPGLDVNASCRPLSREVAPPAPVDHRA</sequence>
<evidence type="ECO:0000313" key="2">
    <source>
        <dbReference type="Proteomes" id="UP001314169"/>
    </source>
</evidence>
<organism evidence="1 2">
    <name type="scientific">Pipistrellus nathusii</name>
    <name type="common">Nathusius' pipistrelle</name>
    <dbReference type="NCBI Taxonomy" id="59473"/>
    <lineage>
        <taxon>Eukaryota</taxon>
        <taxon>Metazoa</taxon>
        <taxon>Chordata</taxon>
        <taxon>Craniata</taxon>
        <taxon>Vertebrata</taxon>
        <taxon>Euteleostomi</taxon>
        <taxon>Mammalia</taxon>
        <taxon>Eutheria</taxon>
        <taxon>Laurasiatheria</taxon>
        <taxon>Chiroptera</taxon>
        <taxon>Yangochiroptera</taxon>
        <taxon>Vespertilionidae</taxon>
        <taxon>Pipistrellus</taxon>
    </lineage>
</organism>
<keyword evidence="2" id="KW-1185">Reference proteome</keyword>
<evidence type="ECO:0000313" key="1">
    <source>
        <dbReference type="EMBL" id="CAK6431887.1"/>
    </source>
</evidence>
<dbReference type="Proteomes" id="UP001314169">
    <property type="component" value="Chromosome 1"/>
</dbReference>
<reference evidence="1" key="1">
    <citation type="submission" date="2023-12" db="EMBL/GenBank/DDBJ databases">
        <authorList>
            <person name="Brown T."/>
        </authorList>
    </citation>
    <scope>NUCLEOTIDE SEQUENCE</scope>
</reference>
<dbReference type="EMBL" id="OY882858">
    <property type="protein sequence ID" value="CAK6431887.1"/>
    <property type="molecule type" value="Genomic_DNA"/>
</dbReference>
<name>A0ABN9Z6N1_PIPNA</name>
<gene>
    <name evidence="1" type="ORF">MPIPNATIZW_LOCUS193</name>
</gene>